<dbReference type="Proteomes" id="UP001245184">
    <property type="component" value="Unassembled WGS sequence"/>
</dbReference>
<sequence>MDPRLLGYYNRELQHVREMGAEFASAYPKIAGRLGMEGFECADPYVERLLEGFAFLAARVQLKLDAQYPVFTQHLLEMIYPHYLLPIPSMAVVQMHPDATQDLPAGGHTVARHTVMRSLKGFGDRTACEYRSAHEVTLWPLELAEARYFDTPAALAAAGLVPPPGREVRAGLRLRFSTLSGVQANMLALDSLPIHLAGADELPNVVYEQMLANGAGYTIRARGAQEGQFVSEHHDAAALRAIGFGEHEAMLPYGDRSFSGYRLLQEYFACPERFRFVEFTGLRSVLARAQGNEFEIVVWLDRGAARLHNALDAGNFRLFCTPAVNLFEQRADRIHLQQGKTEYHVIGDRTRPMDFEVHSVLDVQGYGDSQEPQQSFLPFYGGTSRTWHHAQSAFYTLRREPRLLSGRQLQNGARSSYVGSETFIALVDANDAPYPTTLRQLGLRVLCTNRDLPLHMPVGKSYTDFTLDTDAPVASIRCIAGPTRPRAPTATGETAWRLISHLQLNYLSLFNASRDDNGSKDGNDEGEQNAAALREMLGLYRDEFDAAARRRIEGIKQVAARAATRRVPVPGPITYGRGLEITLTCSDAAFEGSSAFLLASVLQHFFARYVSLNSFTETVLRTFERNEVARWPATPGKRPIL</sequence>
<accession>A0ABD5CGU5</accession>
<proteinExistence type="predicted"/>
<dbReference type="AlphaFoldDB" id="A0ABD5CGU5"/>
<comment type="caution">
    <text evidence="1">The sequence shown here is derived from an EMBL/GenBank/DDBJ whole genome shotgun (WGS) entry which is preliminary data.</text>
</comment>
<dbReference type="PIRSF" id="PIRSF028304">
    <property type="entry name" value="UCP028304"/>
    <property type="match status" value="1"/>
</dbReference>
<evidence type="ECO:0000313" key="2">
    <source>
        <dbReference type="Proteomes" id="UP001245184"/>
    </source>
</evidence>
<dbReference type="InterPro" id="IPR010272">
    <property type="entry name" value="T6SS_TssF"/>
</dbReference>
<dbReference type="PANTHER" id="PTHR35370">
    <property type="entry name" value="CYTOPLASMIC PROTEIN-RELATED-RELATED"/>
    <property type="match status" value="1"/>
</dbReference>
<dbReference type="EMBL" id="JAVIZN010000002">
    <property type="protein sequence ID" value="MDR6204548.1"/>
    <property type="molecule type" value="Genomic_DNA"/>
</dbReference>
<dbReference type="Pfam" id="PF05947">
    <property type="entry name" value="T6SS_TssF"/>
    <property type="match status" value="1"/>
</dbReference>
<dbReference type="RefSeq" id="WP_029970269.1">
    <property type="nucleotide sequence ID" value="NZ_ATXV01000010.1"/>
</dbReference>
<reference evidence="1 2" key="1">
    <citation type="submission" date="2023-08" db="EMBL/GenBank/DDBJ databases">
        <title>Genome sequencing of plant associated microbes to promote plant fitness in Sorghum bicolor and Oryza sativa.</title>
        <authorList>
            <person name="Coleman-Derr D."/>
        </authorList>
    </citation>
    <scope>NUCLEOTIDE SEQUENCE [LARGE SCALE GENOMIC DNA]</scope>
    <source>
        <strain evidence="1 2">SLBN-33</strain>
    </source>
</reference>
<name>A0ABD5CGU5_9BURK</name>
<dbReference type="NCBIfam" id="TIGR03359">
    <property type="entry name" value="VI_chp_6"/>
    <property type="match status" value="1"/>
</dbReference>
<organism evidence="1 2">
    <name type="scientific">Paraburkholderia graminis</name>
    <dbReference type="NCBI Taxonomy" id="60548"/>
    <lineage>
        <taxon>Bacteria</taxon>
        <taxon>Pseudomonadati</taxon>
        <taxon>Pseudomonadota</taxon>
        <taxon>Betaproteobacteria</taxon>
        <taxon>Burkholderiales</taxon>
        <taxon>Burkholderiaceae</taxon>
        <taxon>Paraburkholderia</taxon>
    </lineage>
</organism>
<protein>
    <submittedName>
        <fullName evidence="1">Type VI secretion system protein ImpG</fullName>
    </submittedName>
</protein>
<dbReference type="PANTHER" id="PTHR35370:SF1">
    <property type="entry name" value="TYPE VI SECRETION SYSTEM COMPONENT TSSF1"/>
    <property type="match status" value="1"/>
</dbReference>
<gene>
    <name evidence="1" type="ORF">QF025_003268</name>
</gene>
<evidence type="ECO:0000313" key="1">
    <source>
        <dbReference type="EMBL" id="MDR6204548.1"/>
    </source>
</evidence>